<dbReference type="GO" id="GO:0050361">
    <property type="term" value="F:tryptophan 2-monooxygenase activity"/>
    <property type="evidence" value="ECO:0007669"/>
    <property type="project" value="UniProtKB-EC"/>
</dbReference>
<comment type="similarity">
    <text evidence="2">Belongs to the tryptophan 2-monooxygenase family.</text>
</comment>
<dbReference type="Pfam" id="PF13450">
    <property type="entry name" value="NAD_binding_8"/>
    <property type="match status" value="1"/>
</dbReference>
<feature type="domain" description="Amine oxidase" evidence="7">
    <location>
        <begin position="200"/>
        <end position="333"/>
    </location>
</feature>
<dbReference type="Pfam" id="PF01593">
    <property type="entry name" value="Amino_oxidase"/>
    <property type="match status" value="1"/>
</dbReference>
<evidence type="ECO:0000259" key="7">
    <source>
        <dbReference type="Pfam" id="PF01593"/>
    </source>
</evidence>
<keyword evidence="5" id="KW-0073">Auxin biosynthesis</keyword>
<dbReference type="OrthoDB" id="337830at2"/>
<dbReference type="InterPro" id="IPR050281">
    <property type="entry name" value="Flavin_monoamine_oxidase"/>
</dbReference>
<dbReference type="AlphaFoldDB" id="A0A1C0TV24"/>
<organism evidence="8 9">
    <name type="scientific">Pseudoalteromonas luteoviolacea</name>
    <dbReference type="NCBI Taxonomy" id="43657"/>
    <lineage>
        <taxon>Bacteria</taxon>
        <taxon>Pseudomonadati</taxon>
        <taxon>Pseudomonadota</taxon>
        <taxon>Gammaproteobacteria</taxon>
        <taxon>Alteromonadales</taxon>
        <taxon>Pseudoalteromonadaceae</taxon>
        <taxon>Pseudoalteromonas</taxon>
    </lineage>
</organism>
<dbReference type="PROSITE" id="PS51257">
    <property type="entry name" value="PROKAR_LIPOPROTEIN"/>
    <property type="match status" value="1"/>
</dbReference>
<dbReference type="InterPro" id="IPR002937">
    <property type="entry name" value="Amino_oxidase"/>
</dbReference>
<evidence type="ECO:0000256" key="3">
    <source>
        <dbReference type="ARBA" id="ARBA00012535"/>
    </source>
</evidence>
<evidence type="ECO:0000256" key="5">
    <source>
        <dbReference type="ARBA" id="ARBA00023070"/>
    </source>
</evidence>
<evidence type="ECO:0000313" key="8">
    <source>
        <dbReference type="EMBL" id="OCQ23152.1"/>
    </source>
</evidence>
<dbReference type="SUPFAM" id="SSF54373">
    <property type="entry name" value="FAD-linked reductases, C-terminal domain"/>
    <property type="match status" value="1"/>
</dbReference>
<dbReference type="SUPFAM" id="SSF51905">
    <property type="entry name" value="FAD/NAD(P)-binding domain"/>
    <property type="match status" value="1"/>
</dbReference>
<comment type="caution">
    <text evidence="8">The sequence shown here is derived from an EMBL/GenBank/DDBJ whole genome shotgun (WGS) entry which is preliminary data.</text>
</comment>
<comment type="catalytic activity">
    <reaction evidence="6">
        <text>L-tryptophan + O2 = indole-3-acetamide + CO2 + H2O</text>
        <dbReference type="Rhea" id="RHEA:16165"/>
        <dbReference type="ChEBI" id="CHEBI:15377"/>
        <dbReference type="ChEBI" id="CHEBI:15379"/>
        <dbReference type="ChEBI" id="CHEBI:16031"/>
        <dbReference type="ChEBI" id="CHEBI:16526"/>
        <dbReference type="ChEBI" id="CHEBI:57912"/>
        <dbReference type="EC" id="1.13.12.3"/>
    </reaction>
</comment>
<evidence type="ECO:0000313" key="9">
    <source>
        <dbReference type="Proteomes" id="UP000093366"/>
    </source>
</evidence>
<proteinExistence type="inferred from homology"/>
<comment type="pathway">
    <text evidence="1">Plant hormone metabolism; auxin biosynthesis.</text>
</comment>
<evidence type="ECO:0000256" key="6">
    <source>
        <dbReference type="ARBA" id="ARBA00047321"/>
    </source>
</evidence>
<evidence type="ECO:0000256" key="2">
    <source>
        <dbReference type="ARBA" id="ARBA00005833"/>
    </source>
</evidence>
<dbReference type="PANTHER" id="PTHR10742">
    <property type="entry name" value="FLAVIN MONOAMINE OXIDASE"/>
    <property type="match status" value="1"/>
</dbReference>
<dbReference type="Gene3D" id="3.50.50.60">
    <property type="entry name" value="FAD/NAD(P)-binding domain"/>
    <property type="match status" value="2"/>
</dbReference>
<sequence length="335" mass="37598">MNRREFIKVCRALGLVLPVQPFLSACTNKQGFKNDNTHPVVIIGAGAAGLISGYLLKQQGVSVKILEAASNFGGRMKRTTTFADFPIPLGAEWIHVKPNILSEIVNDDSVNIDVKVEKYNPDIDCALYEGEKISIKQIEMNKESKFVNSTWFDFFEQYIVPSVEKHIIYGAVVEKIDYLADEIKIETSDKVYLALIGFNPTTNDGEKLYYDAAYGQNSNLHILGLFAVGNESLSYLRLTDEERVKYILHELDKIFDGKASAHYVKHIFQNWDIEPHINGAYIRDNEDWTAVKKLGESADGRLFFAGDAYTDGEDWSAVNNAVHSAKRAVQAIMDS</sequence>
<gene>
    <name evidence="8" type="ORF">A7985_04160</name>
</gene>
<accession>A0A1C0TV24</accession>
<dbReference type="EC" id="1.13.12.3" evidence="3"/>
<protein>
    <recommendedName>
        <fullName evidence="4">Tryptophan 2-monooxygenase</fullName>
        <ecNumber evidence="3">1.13.12.3</ecNumber>
    </recommendedName>
</protein>
<name>A0A1C0TV24_9GAMM</name>
<dbReference type="PANTHER" id="PTHR10742:SF418">
    <property type="entry name" value="AMINE OXIDASE DOMAIN-CONTAINING PROTEIN"/>
    <property type="match status" value="1"/>
</dbReference>
<dbReference type="InterPro" id="IPR036188">
    <property type="entry name" value="FAD/NAD-bd_sf"/>
</dbReference>
<evidence type="ECO:0000256" key="1">
    <source>
        <dbReference type="ARBA" id="ARBA00004814"/>
    </source>
</evidence>
<reference evidence="9" key="1">
    <citation type="submission" date="2016-07" db="EMBL/GenBank/DDBJ databases">
        <authorList>
            <person name="Florea S."/>
            <person name="Webb J.S."/>
            <person name="Jaromczyk J."/>
            <person name="Schardl C.L."/>
        </authorList>
    </citation>
    <scope>NUCLEOTIDE SEQUENCE [LARGE SCALE GENOMIC DNA]</scope>
    <source>
        <strain evidence="9">IPB1</strain>
    </source>
</reference>
<dbReference type="EMBL" id="MAUJ01000001">
    <property type="protein sequence ID" value="OCQ23152.1"/>
    <property type="molecule type" value="Genomic_DNA"/>
</dbReference>
<dbReference type="GO" id="GO:0009851">
    <property type="term" value="P:auxin biosynthetic process"/>
    <property type="evidence" value="ECO:0007669"/>
    <property type="project" value="UniProtKB-KW"/>
</dbReference>
<evidence type="ECO:0000256" key="4">
    <source>
        <dbReference type="ARBA" id="ARBA00017871"/>
    </source>
</evidence>
<dbReference type="Proteomes" id="UP000093366">
    <property type="component" value="Unassembled WGS sequence"/>
</dbReference>
<dbReference type="PRINTS" id="PR00420">
    <property type="entry name" value="RNGMNOXGNASE"/>
</dbReference>